<feature type="transmembrane region" description="Helical" evidence="2">
    <location>
        <begin position="105"/>
        <end position="126"/>
    </location>
</feature>
<reference evidence="4 5" key="1">
    <citation type="journal article" date="2019" name="Nat. Ecol. Evol.">
        <title>Megaphylogeny resolves global patterns of mushroom evolution.</title>
        <authorList>
            <person name="Varga T."/>
            <person name="Krizsan K."/>
            <person name="Foldi C."/>
            <person name="Dima B."/>
            <person name="Sanchez-Garcia M."/>
            <person name="Sanchez-Ramirez S."/>
            <person name="Szollosi G.J."/>
            <person name="Szarkandi J.G."/>
            <person name="Papp V."/>
            <person name="Albert L."/>
            <person name="Andreopoulos W."/>
            <person name="Angelini C."/>
            <person name="Antonin V."/>
            <person name="Barry K.W."/>
            <person name="Bougher N.L."/>
            <person name="Buchanan P."/>
            <person name="Buyck B."/>
            <person name="Bense V."/>
            <person name="Catcheside P."/>
            <person name="Chovatia M."/>
            <person name="Cooper J."/>
            <person name="Damon W."/>
            <person name="Desjardin D."/>
            <person name="Finy P."/>
            <person name="Geml J."/>
            <person name="Haridas S."/>
            <person name="Hughes K."/>
            <person name="Justo A."/>
            <person name="Karasinski D."/>
            <person name="Kautmanova I."/>
            <person name="Kiss B."/>
            <person name="Kocsube S."/>
            <person name="Kotiranta H."/>
            <person name="LaButti K.M."/>
            <person name="Lechner B.E."/>
            <person name="Liimatainen K."/>
            <person name="Lipzen A."/>
            <person name="Lukacs Z."/>
            <person name="Mihaltcheva S."/>
            <person name="Morgado L.N."/>
            <person name="Niskanen T."/>
            <person name="Noordeloos M.E."/>
            <person name="Ohm R.A."/>
            <person name="Ortiz-Santana B."/>
            <person name="Ovrebo C."/>
            <person name="Racz N."/>
            <person name="Riley R."/>
            <person name="Savchenko A."/>
            <person name="Shiryaev A."/>
            <person name="Soop K."/>
            <person name="Spirin V."/>
            <person name="Szebenyi C."/>
            <person name="Tomsovsky M."/>
            <person name="Tulloss R.E."/>
            <person name="Uehling J."/>
            <person name="Grigoriev I.V."/>
            <person name="Vagvolgyi C."/>
            <person name="Papp T."/>
            <person name="Martin F.M."/>
            <person name="Miettinen O."/>
            <person name="Hibbett D.S."/>
            <person name="Nagy L.G."/>
        </authorList>
    </citation>
    <scope>NUCLEOTIDE SEQUENCE [LARGE SCALE GENOMIC DNA]</scope>
    <source>
        <strain evidence="4 5">CBS 962.96</strain>
    </source>
</reference>
<proteinExistence type="predicted"/>
<dbReference type="AlphaFoldDB" id="A0A4S8MBN2"/>
<dbReference type="EMBL" id="ML179115">
    <property type="protein sequence ID" value="THU99681.1"/>
    <property type="molecule type" value="Genomic_DNA"/>
</dbReference>
<dbReference type="OrthoDB" id="3231781at2759"/>
<feature type="transmembrane region" description="Helical" evidence="2">
    <location>
        <begin position="174"/>
        <end position="196"/>
    </location>
</feature>
<evidence type="ECO:0000313" key="5">
    <source>
        <dbReference type="Proteomes" id="UP000297245"/>
    </source>
</evidence>
<dbReference type="Proteomes" id="UP000297245">
    <property type="component" value="Unassembled WGS sequence"/>
</dbReference>
<gene>
    <name evidence="4" type="ORF">K435DRAFT_837582</name>
</gene>
<dbReference type="PANTHER" id="PTHR40465">
    <property type="entry name" value="CHROMOSOME 1, WHOLE GENOME SHOTGUN SEQUENCE"/>
    <property type="match status" value="1"/>
</dbReference>
<protein>
    <recommendedName>
        <fullName evidence="3">DUF6534 domain-containing protein</fullName>
    </recommendedName>
</protein>
<feature type="transmembrane region" description="Helical" evidence="2">
    <location>
        <begin position="29"/>
        <end position="49"/>
    </location>
</feature>
<keyword evidence="2" id="KW-1133">Transmembrane helix</keyword>
<sequence length="375" mass="42334">MGNEDICHSQLLDDLFLESTITLPRVLEVGIMISGILFGVVTSQVYVYHQNFPNDRLWLKIGLVDTVWFLEFAHTGCALHALYFYSVMHYDDPEIITKAPVTLGLAALLHGIITVMVQGFFTYRIVQLTQKPYIIPFLSIVLILIQIVAVTMLSVETIRVGTRSLALFLTQWEWLVTMTLVLRTLADVLVSGALVWHLCIERQNAYKNTLKIVDKLIQWAVETGMITSLLGIATLISNRASTHSFIWLAWLSILPKAFSNTLLANINSRVHLRDLQSSEIIVRSRSAHSAPRIDQTRDQINMEKSRGVRVTVTTQSDVEMNTFEITQVHDGPELGDIDSSYQGNHKEDQKSELRIGGHVKKDKGGSWRHRCIVAI</sequence>
<feature type="transmembrane region" description="Helical" evidence="2">
    <location>
        <begin position="61"/>
        <end position="85"/>
    </location>
</feature>
<keyword evidence="2" id="KW-0472">Membrane</keyword>
<keyword evidence="5" id="KW-1185">Reference proteome</keyword>
<evidence type="ECO:0000256" key="1">
    <source>
        <dbReference type="SAM" id="MobiDB-lite"/>
    </source>
</evidence>
<name>A0A4S8MBN2_DENBC</name>
<dbReference type="Pfam" id="PF20152">
    <property type="entry name" value="DUF6534"/>
    <property type="match status" value="1"/>
</dbReference>
<feature type="region of interest" description="Disordered" evidence="1">
    <location>
        <begin position="338"/>
        <end position="364"/>
    </location>
</feature>
<feature type="compositionally biased region" description="Basic and acidic residues" evidence="1">
    <location>
        <begin position="344"/>
        <end position="355"/>
    </location>
</feature>
<organism evidence="4 5">
    <name type="scientific">Dendrothele bispora (strain CBS 962.96)</name>
    <dbReference type="NCBI Taxonomy" id="1314807"/>
    <lineage>
        <taxon>Eukaryota</taxon>
        <taxon>Fungi</taxon>
        <taxon>Dikarya</taxon>
        <taxon>Basidiomycota</taxon>
        <taxon>Agaricomycotina</taxon>
        <taxon>Agaricomycetes</taxon>
        <taxon>Agaricomycetidae</taxon>
        <taxon>Agaricales</taxon>
        <taxon>Agaricales incertae sedis</taxon>
        <taxon>Dendrothele</taxon>
    </lineage>
</organism>
<dbReference type="InterPro" id="IPR045339">
    <property type="entry name" value="DUF6534"/>
</dbReference>
<evidence type="ECO:0000313" key="4">
    <source>
        <dbReference type="EMBL" id="THU99681.1"/>
    </source>
</evidence>
<feature type="transmembrane region" description="Helical" evidence="2">
    <location>
        <begin position="216"/>
        <end position="238"/>
    </location>
</feature>
<evidence type="ECO:0000259" key="3">
    <source>
        <dbReference type="Pfam" id="PF20152"/>
    </source>
</evidence>
<feature type="transmembrane region" description="Helical" evidence="2">
    <location>
        <begin position="133"/>
        <end position="154"/>
    </location>
</feature>
<keyword evidence="2" id="KW-0812">Transmembrane</keyword>
<evidence type="ECO:0000256" key="2">
    <source>
        <dbReference type="SAM" id="Phobius"/>
    </source>
</evidence>
<feature type="transmembrane region" description="Helical" evidence="2">
    <location>
        <begin position="244"/>
        <end position="263"/>
    </location>
</feature>
<accession>A0A4S8MBN2</accession>
<dbReference type="PANTHER" id="PTHR40465:SF1">
    <property type="entry name" value="DUF6534 DOMAIN-CONTAINING PROTEIN"/>
    <property type="match status" value="1"/>
</dbReference>
<feature type="domain" description="DUF6534" evidence="3">
    <location>
        <begin position="184"/>
        <end position="270"/>
    </location>
</feature>